<dbReference type="Gene3D" id="3.40.50.1010">
    <property type="entry name" value="5'-nuclease"/>
    <property type="match status" value="1"/>
</dbReference>
<dbReference type="Proteomes" id="UP000191094">
    <property type="component" value="Unassembled WGS sequence"/>
</dbReference>
<accession>A0A1T0CH30</accession>
<dbReference type="EMBL" id="MUYT01000004">
    <property type="protein sequence ID" value="OOS21666.1"/>
    <property type="molecule type" value="Genomic_DNA"/>
</dbReference>
<dbReference type="SUPFAM" id="SSF88723">
    <property type="entry name" value="PIN domain-like"/>
    <property type="match status" value="1"/>
</dbReference>
<dbReference type="RefSeq" id="WP_078306630.1">
    <property type="nucleotide sequence ID" value="NZ_CP147511.1"/>
</dbReference>
<dbReference type="InterPro" id="IPR029060">
    <property type="entry name" value="PIN-like_dom_sf"/>
</dbReference>
<evidence type="ECO:0000313" key="3">
    <source>
        <dbReference type="Proteomes" id="UP000191094"/>
    </source>
</evidence>
<dbReference type="STRING" id="90241.B0682_03150"/>
<dbReference type="OrthoDB" id="9798990at2"/>
<proteinExistence type="predicted"/>
<keyword evidence="3" id="KW-1185">Reference proteome</keyword>
<dbReference type="Pfam" id="PF01850">
    <property type="entry name" value="PIN"/>
    <property type="match status" value="1"/>
</dbReference>
<gene>
    <name evidence="2" type="ORF">B0682_03150</name>
</gene>
<evidence type="ECO:0000259" key="1">
    <source>
        <dbReference type="Pfam" id="PF01850"/>
    </source>
</evidence>
<protein>
    <recommendedName>
        <fullName evidence="1">PIN domain-containing protein</fullName>
    </recommendedName>
</protein>
<reference evidence="2 3" key="1">
    <citation type="submission" date="2017-02" db="EMBL/GenBank/DDBJ databases">
        <title>Draft genome sequence of Moraxella lincolnii CCUG 9405T type strain.</title>
        <authorList>
            <person name="Salva-Serra F."/>
            <person name="Engstrom-Jakobsson H."/>
            <person name="Thorell K."/>
            <person name="Jaen-Luchoro D."/>
            <person name="Gonzales-Siles L."/>
            <person name="Karlsson R."/>
            <person name="Yazdan S."/>
            <person name="Boulund F."/>
            <person name="Johnning A."/>
            <person name="Engstrand L."/>
            <person name="Kristiansson E."/>
            <person name="Moore E."/>
        </authorList>
    </citation>
    <scope>NUCLEOTIDE SEQUENCE [LARGE SCALE GENOMIC DNA]</scope>
    <source>
        <strain evidence="2 3">CCUG 9405</strain>
    </source>
</reference>
<organism evidence="2 3">
    <name type="scientific">Lwoffella lincolnii</name>
    <dbReference type="NCBI Taxonomy" id="90241"/>
    <lineage>
        <taxon>Bacteria</taxon>
        <taxon>Pseudomonadati</taxon>
        <taxon>Pseudomonadota</taxon>
        <taxon>Gammaproteobacteria</taxon>
        <taxon>Moraxellales</taxon>
        <taxon>Moraxellaceae</taxon>
        <taxon>Lwoffella</taxon>
    </lineage>
</organism>
<name>A0A1T0CH30_9GAMM</name>
<sequence>MLVLATHIWIYWQNKQPLPNKLLEAIQTADKLAISAISCWELAQLICKKRVKLSISVAGISKHISN</sequence>
<dbReference type="AlphaFoldDB" id="A0A1T0CH30"/>
<comment type="caution">
    <text evidence="2">The sequence shown here is derived from an EMBL/GenBank/DDBJ whole genome shotgun (WGS) entry which is preliminary data.</text>
</comment>
<feature type="domain" description="PIN" evidence="1">
    <location>
        <begin position="3"/>
        <end position="49"/>
    </location>
</feature>
<dbReference type="InterPro" id="IPR002716">
    <property type="entry name" value="PIN_dom"/>
</dbReference>
<evidence type="ECO:0000313" key="2">
    <source>
        <dbReference type="EMBL" id="OOS21666.1"/>
    </source>
</evidence>